<proteinExistence type="predicted"/>
<feature type="compositionally biased region" description="Low complexity" evidence="1">
    <location>
        <begin position="1"/>
        <end position="19"/>
    </location>
</feature>
<evidence type="ECO:0000313" key="3">
    <source>
        <dbReference type="Proteomes" id="UP000796880"/>
    </source>
</evidence>
<feature type="region of interest" description="Disordered" evidence="1">
    <location>
        <begin position="56"/>
        <end position="76"/>
    </location>
</feature>
<accession>A0A8K0MU29</accession>
<feature type="compositionally biased region" description="Gly residues" evidence="1">
    <location>
        <begin position="109"/>
        <end position="120"/>
    </location>
</feature>
<gene>
    <name evidence="2" type="ORF">FNV43_RR02632</name>
</gene>
<sequence length="195" mass="20950">MEVSSSNPSSSDDPISGFSSGRGGLVSNLTPLAIKFQSPNPEESLETEVKVTFPPIVSRGSGLRSTRVSAPYSEPVGTSKRRRLILEVKNEDEEEKELDPYLVDNAEPGDGGEPGEGGEPGNDKVVGHKEGTINLIKSFVTTSHLITMRKEFNIPLDVTLRVRSKMRFQANLAEARSPSPSQPFIVGSGSPSLSL</sequence>
<keyword evidence="3" id="KW-1185">Reference proteome</keyword>
<comment type="caution">
    <text evidence="2">The sequence shown here is derived from an EMBL/GenBank/DDBJ whole genome shotgun (WGS) entry which is preliminary data.</text>
</comment>
<dbReference type="EMBL" id="VOIH02000001">
    <property type="protein sequence ID" value="KAF3457970.1"/>
    <property type="molecule type" value="Genomic_DNA"/>
</dbReference>
<dbReference type="Proteomes" id="UP000796880">
    <property type="component" value="Unassembled WGS sequence"/>
</dbReference>
<reference evidence="2" key="1">
    <citation type="submission" date="2020-03" db="EMBL/GenBank/DDBJ databases">
        <title>A high-quality chromosome-level genome assembly of a woody plant with both climbing and erect habits, Rhamnella rubrinervis.</title>
        <authorList>
            <person name="Lu Z."/>
            <person name="Yang Y."/>
            <person name="Zhu X."/>
            <person name="Sun Y."/>
        </authorList>
    </citation>
    <scope>NUCLEOTIDE SEQUENCE</scope>
    <source>
        <strain evidence="2">BYM</strain>
        <tissue evidence="2">Leaf</tissue>
    </source>
</reference>
<feature type="region of interest" description="Disordered" evidence="1">
    <location>
        <begin position="1"/>
        <end position="24"/>
    </location>
</feature>
<evidence type="ECO:0000313" key="2">
    <source>
        <dbReference type="EMBL" id="KAF3457970.1"/>
    </source>
</evidence>
<name>A0A8K0MU29_9ROSA</name>
<feature type="region of interest" description="Disordered" evidence="1">
    <location>
        <begin position="173"/>
        <end position="195"/>
    </location>
</feature>
<evidence type="ECO:0000256" key="1">
    <source>
        <dbReference type="SAM" id="MobiDB-lite"/>
    </source>
</evidence>
<protein>
    <submittedName>
        <fullName evidence="2">Uncharacterized protein</fullName>
    </submittedName>
</protein>
<dbReference type="AlphaFoldDB" id="A0A8K0MU29"/>
<organism evidence="2 3">
    <name type="scientific">Rhamnella rubrinervis</name>
    <dbReference type="NCBI Taxonomy" id="2594499"/>
    <lineage>
        <taxon>Eukaryota</taxon>
        <taxon>Viridiplantae</taxon>
        <taxon>Streptophyta</taxon>
        <taxon>Embryophyta</taxon>
        <taxon>Tracheophyta</taxon>
        <taxon>Spermatophyta</taxon>
        <taxon>Magnoliopsida</taxon>
        <taxon>eudicotyledons</taxon>
        <taxon>Gunneridae</taxon>
        <taxon>Pentapetalae</taxon>
        <taxon>rosids</taxon>
        <taxon>fabids</taxon>
        <taxon>Rosales</taxon>
        <taxon>Rhamnaceae</taxon>
        <taxon>rhamnoid group</taxon>
        <taxon>Rhamneae</taxon>
        <taxon>Rhamnella</taxon>
    </lineage>
</organism>
<feature type="region of interest" description="Disordered" evidence="1">
    <location>
        <begin position="89"/>
        <end position="124"/>
    </location>
</feature>